<dbReference type="InterPro" id="IPR029058">
    <property type="entry name" value="AB_hydrolase_fold"/>
</dbReference>
<feature type="domain" description="AB hydrolase-1" evidence="2">
    <location>
        <begin position="23"/>
        <end position="250"/>
    </location>
</feature>
<dbReference type="Proteomes" id="UP000199459">
    <property type="component" value="Unassembled WGS sequence"/>
</dbReference>
<organism evidence="3 4">
    <name type="scientific">Nitrosomonas marina</name>
    <dbReference type="NCBI Taxonomy" id="917"/>
    <lineage>
        <taxon>Bacteria</taxon>
        <taxon>Pseudomonadati</taxon>
        <taxon>Pseudomonadota</taxon>
        <taxon>Betaproteobacteria</taxon>
        <taxon>Nitrosomonadales</taxon>
        <taxon>Nitrosomonadaceae</taxon>
        <taxon>Nitrosomonas</taxon>
    </lineage>
</organism>
<dbReference type="InterPro" id="IPR050266">
    <property type="entry name" value="AB_hydrolase_sf"/>
</dbReference>
<dbReference type="RefSeq" id="WP_090626988.1">
    <property type="nucleotide sequence ID" value="NZ_FOCP01000001.1"/>
</dbReference>
<dbReference type="PANTHER" id="PTHR43798:SF31">
    <property type="entry name" value="AB HYDROLASE SUPERFAMILY PROTEIN YCLE"/>
    <property type="match status" value="1"/>
</dbReference>
<dbReference type="Gene3D" id="3.40.50.1820">
    <property type="entry name" value="alpha/beta hydrolase"/>
    <property type="match status" value="1"/>
</dbReference>
<evidence type="ECO:0000313" key="3">
    <source>
        <dbReference type="EMBL" id="SEM69617.1"/>
    </source>
</evidence>
<dbReference type="Pfam" id="PF12697">
    <property type="entry name" value="Abhydrolase_6"/>
    <property type="match status" value="1"/>
</dbReference>
<proteinExistence type="predicted"/>
<dbReference type="InterPro" id="IPR000073">
    <property type="entry name" value="AB_hydrolase_1"/>
</dbReference>
<dbReference type="GO" id="GO:0016787">
    <property type="term" value="F:hydrolase activity"/>
    <property type="evidence" value="ECO:0007669"/>
    <property type="project" value="UniProtKB-KW"/>
</dbReference>
<evidence type="ECO:0000256" key="1">
    <source>
        <dbReference type="ARBA" id="ARBA00022801"/>
    </source>
</evidence>
<evidence type="ECO:0000259" key="2">
    <source>
        <dbReference type="Pfam" id="PF12697"/>
    </source>
</evidence>
<dbReference type="EMBL" id="FOCP01000001">
    <property type="protein sequence ID" value="SEM69617.1"/>
    <property type="molecule type" value="Genomic_DNA"/>
</dbReference>
<evidence type="ECO:0000313" key="4">
    <source>
        <dbReference type="Proteomes" id="UP000199459"/>
    </source>
</evidence>
<dbReference type="PANTHER" id="PTHR43798">
    <property type="entry name" value="MONOACYLGLYCEROL LIPASE"/>
    <property type="match status" value="1"/>
</dbReference>
<reference evidence="3 4" key="1">
    <citation type="submission" date="2016-10" db="EMBL/GenBank/DDBJ databases">
        <authorList>
            <person name="de Groot N.N."/>
        </authorList>
    </citation>
    <scope>NUCLEOTIDE SEQUENCE [LARGE SCALE GENOMIC DNA]</scope>
    <source>
        <strain evidence="3 4">Nm22</strain>
    </source>
</reference>
<gene>
    <name evidence="3" type="ORF">SAMN05216325_101126</name>
</gene>
<dbReference type="OrthoDB" id="64748at2"/>
<protein>
    <submittedName>
        <fullName evidence="3">Pimeloyl-ACP methyl ester carboxylesterase</fullName>
    </submittedName>
</protein>
<dbReference type="GO" id="GO:0016020">
    <property type="term" value="C:membrane"/>
    <property type="evidence" value="ECO:0007669"/>
    <property type="project" value="TreeGrafter"/>
</dbReference>
<sequence>MKRIISKDGTSIACWQEGIGDPLLLVHGTTSDHLAWSPVTLLKQQFSVWTMDRRGRGHSKDSPNYSLERECEDIAAVIDAIGTSVHLVGHSFGGLCSLEATRLTNNLQSLILYEPSISLAGSGWSSAVKTSMERLHDSEDWEEVLLHFYRDILKTPRAELVALQTGPGWKARVATSHTVLRELRSIDHYVFNPQRFNSLQIPVLLLLGGDSSSRRYETASLLSQGLPNNRIGILHGQQHSAMRTAPDLFAHEIMKFLKEQP</sequence>
<dbReference type="SUPFAM" id="SSF53474">
    <property type="entry name" value="alpha/beta-Hydrolases"/>
    <property type="match status" value="1"/>
</dbReference>
<name>A0A1H8AJB5_9PROT</name>
<dbReference type="AlphaFoldDB" id="A0A1H8AJB5"/>
<keyword evidence="1" id="KW-0378">Hydrolase</keyword>
<accession>A0A1H8AJB5</accession>